<organism evidence="1">
    <name type="scientific">Anguilla anguilla</name>
    <name type="common">European freshwater eel</name>
    <name type="synonym">Muraena anguilla</name>
    <dbReference type="NCBI Taxonomy" id="7936"/>
    <lineage>
        <taxon>Eukaryota</taxon>
        <taxon>Metazoa</taxon>
        <taxon>Chordata</taxon>
        <taxon>Craniata</taxon>
        <taxon>Vertebrata</taxon>
        <taxon>Euteleostomi</taxon>
        <taxon>Actinopterygii</taxon>
        <taxon>Neopterygii</taxon>
        <taxon>Teleostei</taxon>
        <taxon>Anguilliformes</taxon>
        <taxon>Anguillidae</taxon>
        <taxon>Anguilla</taxon>
    </lineage>
</organism>
<proteinExistence type="predicted"/>
<reference evidence="1" key="2">
    <citation type="journal article" date="2015" name="Fish Shellfish Immunol.">
        <title>Early steps in the European eel (Anguilla anguilla)-Vibrio vulnificus interaction in the gills: Role of the RtxA13 toxin.</title>
        <authorList>
            <person name="Callol A."/>
            <person name="Pajuelo D."/>
            <person name="Ebbesson L."/>
            <person name="Teles M."/>
            <person name="MacKenzie S."/>
            <person name="Amaro C."/>
        </authorList>
    </citation>
    <scope>NUCLEOTIDE SEQUENCE</scope>
</reference>
<name>A0A0E9W000_ANGAN</name>
<protein>
    <submittedName>
        <fullName evidence="1">Uncharacterized protein</fullName>
    </submittedName>
</protein>
<evidence type="ECO:0000313" key="1">
    <source>
        <dbReference type="EMBL" id="JAH82783.1"/>
    </source>
</evidence>
<sequence length="29" mass="3466">MELPKRISPREKRGCTKLKIAYREQPPCH</sequence>
<dbReference type="EMBL" id="GBXM01025794">
    <property type="protein sequence ID" value="JAH82783.1"/>
    <property type="molecule type" value="Transcribed_RNA"/>
</dbReference>
<reference evidence="1" key="1">
    <citation type="submission" date="2014-11" db="EMBL/GenBank/DDBJ databases">
        <authorList>
            <person name="Amaro Gonzalez C."/>
        </authorList>
    </citation>
    <scope>NUCLEOTIDE SEQUENCE</scope>
</reference>
<dbReference type="AlphaFoldDB" id="A0A0E9W000"/>
<accession>A0A0E9W000</accession>